<evidence type="ECO:0000313" key="1">
    <source>
        <dbReference type="EMBL" id="KAK7068035.1"/>
    </source>
</evidence>
<comment type="caution">
    <text evidence="1">The sequence shown here is derived from an EMBL/GenBank/DDBJ whole genome shotgun (WGS) entry which is preliminary data.</text>
</comment>
<evidence type="ECO:0000313" key="2">
    <source>
        <dbReference type="Proteomes" id="UP001381693"/>
    </source>
</evidence>
<name>A0AAN9A0R1_HALRR</name>
<reference evidence="1 2" key="1">
    <citation type="submission" date="2023-11" db="EMBL/GenBank/DDBJ databases">
        <title>Halocaridina rubra genome assembly.</title>
        <authorList>
            <person name="Smith C."/>
        </authorList>
    </citation>
    <scope>NUCLEOTIDE SEQUENCE [LARGE SCALE GENOMIC DNA]</scope>
    <source>
        <strain evidence="1">EP-1</strain>
        <tissue evidence="1">Whole</tissue>
    </source>
</reference>
<accession>A0AAN9A0R1</accession>
<dbReference type="EMBL" id="JAXCGZ010017486">
    <property type="protein sequence ID" value="KAK7068035.1"/>
    <property type="molecule type" value="Genomic_DNA"/>
</dbReference>
<gene>
    <name evidence="1" type="ORF">SK128_000620</name>
</gene>
<dbReference type="AlphaFoldDB" id="A0AAN9A0R1"/>
<keyword evidence="2" id="KW-1185">Reference proteome</keyword>
<organism evidence="1 2">
    <name type="scientific">Halocaridina rubra</name>
    <name type="common">Hawaiian red shrimp</name>
    <dbReference type="NCBI Taxonomy" id="373956"/>
    <lineage>
        <taxon>Eukaryota</taxon>
        <taxon>Metazoa</taxon>
        <taxon>Ecdysozoa</taxon>
        <taxon>Arthropoda</taxon>
        <taxon>Crustacea</taxon>
        <taxon>Multicrustacea</taxon>
        <taxon>Malacostraca</taxon>
        <taxon>Eumalacostraca</taxon>
        <taxon>Eucarida</taxon>
        <taxon>Decapoda</taxon>
        <taxon>Pleocyemata</taxon>
        <taxon>Caridea</taxon>
        <taxon>Atyoidea</taxon>
        <taxon>Atyidae</taxon>
        <taxon>Halocaridina</taxon>
    </lineage>
</organism>
<protein>
    <submittedName>
        <fullName evidence="1">Uncharacterized protein</fullName>
    </submittedName>
</protein>
<proteinExistence type="predicted"/>
<feature type="non-terminal residue" evidence="1">
    <location>
        <position position="1"/>
    </location>
</feature>
<sequence length="108" mass="11358">RVKWTGEQMDVFAIEVRRLAGLAGFIGAALEKIVKLTFVNGFPEHISVALQQIPDIGTISMSTLIPKARILATKQVPEVAIVAVRGAGIVRPTGTGSGSGSSLSFRGK</sequence>
<dbReference type="Proteomes" id="UP001381693">
    <property type="component" value="Unassembled WGS sequence"/>
</dbReference>